<keyword evidence="4 10" id="KW-0812">Transmembrane</keyword>
<evidence type="ECO:0000313" key="14">
    <source>
        <dbReference type="EMBL" id="SCB41021.1"/>
    </source>
</evidence>
<proteinExistence type="inferred from homology"/>
<evidence type="ECO:0000259" key="13">
    <source>
        <dbReference type="PROSITE" id="PS51846"/>
    </source>
</evidence>
<evidence type="ECO:0000256" key="1">
    <source>
        <dbReference type="ARBA" id="ARBA00004651"/>
    </source>
</evidence>
<evidence type="ECO:0000256" key="4">
    <source>
        <dbReference type="ARBA" id="ARBA00022692"/>
    </source>
</evidence>
<evidence type="ECO:0000256" key="10">
    <source>
        <dbReference type="PROSITE-ProRule" id="PRU01193"/>
    </source>
</evidence>
<dbReference type="SUPFAM" id="SSF54631">
    <property type="entry name" value="CBS-domain pair"/>
    <property type="match status" value="1"/>
</dbReference>
<dbReference type="AlphaFoldDB" id="A0A1C3WM05"/>
<dbReference type="GO" id="GO:0050660">
    <property type="term" value="F:flavin adenine dinucleotide binding"/>
    <property type="evidence" value="ECO:0007669"/>
    <property type="project" value="InterPro"/>
</dbReference>
<feature type="domain" description="CBS" evidence="12">
    <location>
        <begin position="218"/>
        <end position="279"/>
    </location>
</feature>
<dbReference type="Pfam" id="PF01595">
    <property type="entry name" value="CNNM"/>
    <property type="match status" value="1"/>
</dbReference>
<dbReference type="Gene3D" id="3.30.465.10">
    <property type="match status" value="1"/>
</dbReference>
<reference evidence="14 15" key="1">
    <citation type="submission" date="2016-08" db="EMBL/GenBank/DDBJ databases">
        <authorList>
            <person name="Seilhamer J.J."/>
        </authorList>
    </citation>
    <scope>NUCLEOTIDE SEQUENCE [LARGE SCALE GENOMIC DNA]</scope>
    <source>
        <strain evidence="14 15">CCBAU 10071</strain>
    </source>
</reference>
<evidence type="ECO:0000256" key="11">
    <source>
        <dbReference type="SAM" id="Phobius"/>
    </source>
</evidence>
<evidence type="ECO:0000256" key="3">
    <source>
        <dbReference type="ARBA" id="ARBA00022475"/>
    </source>
</evidence>
<dbReference type="InterPro" id="IPR036318">
    <property type="entry name" value="FAD-bd_PCMH-like_sf"/>
</dbReference>
<dbReference type="InterPro" id="IPR005170">
    <property type="entry name" value="Transptr-assoc_dom"/>
</dbReference>
<dbReference type="CDD" id="cd04590">
    <property type="entry name" value="CBS_pair_CorC_HlyC_assoc"/>
    <property type="match status" value="1"/>
</dbReference>
<name>A0A1C3WM05_9BRAD</name>
<dbReference type="Pfam" id="PF03471">
    <property type="entry name" value="CorC_HlyC"/>
    <property type="match status" value="1"/>
</dbReference>
<comment type="similarity">
    <text evidence="2">Belongs to the UPF0053 family. Hemolysin C subfamily.</text>
</comment>
<keyword evidence="5" id="KW-0677">Repeat</keyword>
<dbReference type="InterPro" id="IPR000644">
    <property type="entry name" value="CBS_dom"/>
</dbReference>
<feature type="domain" description="CNNM transmembrane" evidence="13">
    <location>
        <begin position="1"/>
        <end position="199"/>
    </location>
</feature>
<feature type="transmembrane region" description="Helical" evidence="11">
    <location>
        <begin position="58"/>
        <end position="81"/>
    </location>
</feature>
<dbReference type="InterPro" id="IPR051676">
    <property type="entry name" value="UPF0053_domain"/>
</dbReference>
<evidence type="ECO:0000313" key="15">
    <source>
        <dbReference type="Proteomes" id="UP000183174"/>
    </source>
</evidence>
<evidence type="ECO:0000259" key="12">
    <source>
        <dbReference type="PROSITE" id="PS51371"/>
    </source>
</evidence>
<comment type="subcellular location">
    <subcellularLocation>
        <location evidence="1">Cell membrane</location>
        <topology evidence="1">Multi-pass membrane protein</topology>
    </subcellularLocation>
</comment>
<keyword evidence="6 10" id="KW-1133">Transmembrane helix</keyword>
<dbReference type="InterPro" id="IPR002550">
    <property type="entry name" value="CNNM"/>
</dbReference>
<sequence>MLSLELAIVVVLIVINGLLSMSELAVVSSRPARLSLLAAKGVRGAERALTLAADPGKFLSTVQIGITLVGVLSGAFSGATLGQRLTQWLLELGLSPGIADIVGVGIVVTLITYGTLIVGELVPKQVALRDPESIAVRVAPAMHALAKISLPLVFLLDVSGKLILTLLGRGGKAEEKVSEDEIHHLVSEAESAGVLEPGEKEMIAGVMRLGDRPVGAVMTPRTEVDEIDLNDDPAAIQDIIAKSPHSRFPVSDGDRDKPIGVLQAKDLLIAYMNERSPDLRALVREAPGIPVSADARDVLTILKAAPVHVGLVYDEYGAFEGMVTAADILYSIVGAFHSEEGPPEPAFIRRDDDSLLVSGWMPVDEFGELLGIELPPHRYNTVAGLVLQQFNMLPDVGDAFDFGGWHIEVVDLDGRRIDKILASRLTEVETG</sequence>
<dbReference type="EMBL" id="FMAE01000006">
    <property type="protein sequence ID" value="SCB41021.1"/>
    <property type="molecule type" value="Genomic_DNA"/>
</dbReference>
<dbReference type="Proteomes" id="UP000183174">
    <property type="component" value="Unassembled WGS sequence"/>
</dbReference>
<evidence type="ECO:0000256" key="6">
    <source>
        <dbReference type="ARBA" id="ARBA00022989"/>
    </source>
</evidence>
<dbReference type="PANTHER" id="PTHR43099">
    <property type="entry name" value="UPF0053 PROTEIN YRKA"/>
    <property type="match status" value="1"/>
</dbReference>
<protein>
    <submittedName>
        <fullName evidence="14">Putative hemolysin</fullName>
    </submittedName>
</protein>
<evidence type="ECO:0000256" key="7">
    <source>
        <dbReference type="ARBA" id="ARBA00023122"/>
    </source>
</evidence>
<dbReference type="InterPro" id="IPR016169">
    <property type="entry name" value="FAD-bd_PCMH_sub2"/>
</dbReference>
<dbReference type="PANTHER" id="PTHR43099:SF5">
    <property type="entry name" value="HLYC_CORC FAMILY TRANSPORTER"/>
    <property type="match status" value="1"/>
</dbReference>
<dbReference type="PROSITE" id="PS51371">
    <property type="entry name" value="CBS"/>
    <property type="match status" value="2"/>
</dbReference>
<organism evidence="14 15">
    <name type="scientific">Bradyrhizobium yuanmingense</name>
    <dbReference type="NCBI Taxonomy" id="108015"/>
    <lineage>
        <taxon>Bacteria</taxon>
        <taxon>Pseudomonadati</taxon>
        <taxon>Pseudomonadota</taxon>
        <taxon>Alphaproteobacteria</taxon>
        <taxon>Hyphomicrobiales</taxon>
        <taxon>Nitrobacteraceae</taxon>
        <taxon>Bradyrhizobium</taxon>
    </lineage>
</organism>
<keyword evidence="8 10" id="KW-0472">Membrane</keyword>
<dbReference type="SMART" id="SM01091">
    <property type="entry name" value="CorC_HlyC"/>
    <property type="match status" value="1"/>
</dbReference>
<dbReference type="InterPro" id="IPR046342">
    <property type="entry name" value="CBS_dom_sf"/>
</dbReference>
<feature type="transmembrane region" description="Helical" evidence="11">
    <location>
        <begin position="6"/>
        <end position="27"/>
    </location>
</feature>
<dbReference type="Pfam" id="PF00571">
    <property type="entry name" value="CBS"/>
    <property type="match status" value="1"/>
</dbReference>
<feature type="domain" description="CBS" evidence="12">
    <location>
        <begin position="282"/>
        <end position="339"/>
    </location>
</feature>
<evidence type="ECO:0000256" key="9">
    <source>
        <dbReference type="PROSITE-ProRule" id="PRU00703"/>
    </source>
</evidence>
<accession>A0A1C3WM05</accession>
<keyword evidence="3" id="KW-1003">Cell membrane</keyword>
<keyword evidence="7 9" id="KW-0129">CBS domain</keyword>
<dbReference type="FunFam" id="3.30.465.10:FF:000023">
    <property type="entry name" value="Magnesium and cobalt transporter"/>
    <property type="match status" value="1"/>
</dbReference>
<dbReference type="SUPFAM" id="SSF56176">
    <property type="entry name" value="FAD-binding/transporter-associated domain-like"/>
    <property type="match status" value="1"/>
</dbReference>
<dbReference type="GeneID" id="93174174"/>
<gene>
    <name evidence="14" type="ORF">GA0061099_1006450</name>
</gene>
<dbReference type="PROSITE" id="PS51846">
    <property type="entry name" value="CNNM"/>
    <property type="match status" value="1"/>
</dbReference>
<dbReference type="Gene3D" id="3.10.580.10">
    <property type="entry name" value="CBS-domain"/>
    <property type="match status" value="1"/>
</dbReference>
<evidence type="ECO:0000256" key="5">
    <source>
        <dbReference type="ARBA" id="ARBA00022737"/>
    </source>
</evidence>
<dbReference type="GO" id="GO:0005886">
    <property type="term" value="C:plasma membrane"/>
    <property type="evidence" value="ECO:0007669"/>
    <property type="project" value="UniProtKB-SubCell"/>
</dbReference>
<evidence type="ECO:0000256" key="2">
    <source>
        <dbReference type="ARBA" id="ARBA00006446"/>
    </source>
</evidence>
<dbReference type="InterPro" id="IPR044751">
    <property type="entry name" value="Ion_transp-like_CBS"/>
</dbReference>
<dbReference type="RefSeq" id="WP_036026403.1">
    <property type="nucleotide sequence ID" value="NZ_CP104173.1"/>
</dbReference>
<evidence type="ECO:0000256" key="8">
    <source>
        <dbReference type="ARBA" id="ARBA00023136"/>
    </source>
</evidence>